<accession>A0ABX7QBZ6</accession>
<sequence>MKDIQKVNPFKSTIEKTDFGTITTLTTEIKVTTQQSISYSGKSLITSYVYNKNSYHLVYIVVDTEGNIESFQEDDGILPTLFLSPNQENYVSITPYHPDKELEISIPIFNRENIELPKGNRAFVGNFIGTSKEFSIFYDVDPWSDTKPDKLLAIEFKNDSIKKKHNVKIELPRENEIYISNNEIHLLAKEGSKWIHRQIDALGKEIRRRKIETKQKYFNQILSLSFEQDSYLLSETKGKVIVEKINQEGKGKTIDLIDLNTPFYNTWQPINIAENTFVTIFNNEFGNGWFTIKDDVLLDFYYSKGVKGYKNLLSGKVLEMDYEDLFISSINKTAENEYAVIFYPRIEHPDKNKELIILNIKK</sequence>
<evidence type="ECO:0000313" key="1">
    <source>
        <dbReference type="EMBL" id="QSW88126.1"/>
    </source>
</evidence>
<gene>
    <name evidence="1" type="ORF">J0383_17890</name>
</gene>
<protein>
    <submittedName>
        <fullName evidence="1">Uncharacterized protein</fullName>
    </submittedName>
</protein>
<dbReference type="Proteomes" id="UP000663440">
    <property type="component" value="Chromosome"/>
</dbReference>
<reference evidence="1 2" key="1">
    <citation type="submission" date="2021-03" db="EMBL/GenBank/DDBJ databases">
        <title>Flavobacterium kribbensis sp. nov, an endophytic bacteria, isolated from soybean.</title>
        <authorList>
            <person name="Lee J."/>
            <person name="Seo J."/>
        </authorList>
    </citation>
    <scope>NUCLEOTIDE SEQUENCE [LARGE SCALE GENOMIC DNA]</scope>
    <source>
        <strain evidence="1 2">BB8</strain>
    </source>
</reference>
<keyword evidence="2" id="KW-1185">Reference proteome</keyword>
<name>A0ABX7QBZ6_9FLAO</name>
<dbReference type="RefSeq" id="WP_207295333.1">
    <property type="nucleotide sequence ID" value="NZ_CP071448.1"/>
</dbReference>
<evidence type="ECO:0000313" key="2">
    <source>
        <dbReference type="Proteomes" id="UP000663440"/>
    </source>
</evidence>
<dbReference type="EMBL" id="CP071448">
    <property type="protein sequence ID" value="QSW88126.1"/>
    <property type="molecule type" value="Genomic_DNA"/>
</dbReference>
<organism evidence="1 2">
    <name type="scientific">Flavobacterium endoglycinae</name>
    <dbReference type="NCBI Taxonomy" id="2816357"/>
    <lineage>
        <taxon>Bacteria</taxon>
        <taxon>Pseudomonadati</taxon>
        <taxon>Bacteroidota</taxon>
        <taxon>Flavobacteriia</taxon>
        <taxon>Flavobacteriales</taxon>
        <taxon>Flavobacteriaceae</taxon>
        <taxon>Flavobacterium</taxon>
    </lineage>
</organism>
<proteinExistence type="predicted"/>